<dbReference type="Proteomes" id="UP001550044">
    <property type="component" value="Unassembled WGS sequence"/>
</dbReference>
<dbReference type="PANTHER" id="PTHR35332:SF2">
    <property type="entry name" value="REGULATION OF ENOLASE PROTEIN 1"/>
    <property type="match status" value="1"/>
</dbReference>
<protein>
    <submittedName>
        <fullName evidence="1">DUF1349 domain-containing protein</fullName>
    </submittedName>
</protein>
<sequence>MTPSLPELPFELRSFGPDGQWSYEGGVLTGRAGARQDRFVPPGGDALAPASDAPRLLGVAPDGDFQLTARVNVGFAAAFDAGVLYLHVGEREWAKLCLELSPADPTVCTVVTRGRSDDANAFVVDGESCWLRLSRNGGAFAFHASADGEKWTFVRVFALGDAEGTAAASIGFLVQSPTGEGCEASFDRIAFRPTGLDDLRDGS</sequence>
<evidence type="ECO:0000313" key="1">
    <source>
        <dbReference type="EMBL" id="MET8432283.1"/>
    </source>
</evidence>
<dbReference type="PANTHER" id="PTHR35332">
    <property type="entry name" value="REGULATION OF ENOLASE PROTEIN 1"/>
    <property type="match status" value="1"/>
</dbReference>
<name>A0ABV2U626_9ACTN</name>
<dbReference type="RefSeq" id="WP_356496631.1">
    <property type="nucleotide sequence ID" value="NZ_JBEXEF010000241.1"/>
</dbReference>
<accession>A0ABV2U626</accession>
<reference evidence="1 2" key="1">
    <citation type="submission" date="2024-06" db="EMBL/GenBank/DDBJ databases">
        <title>The Natural Products Discovery Center: Release of the First 8490 Sequenced Strains for Exploring Actinobacteria Biosynthetic Diversity.</title>
        <authorList>
            <person name="Kalkreuter E."/>
            <person name="Kautsar S.A."/>
            <person name="Yang D."/>
            <person name="Bader C.D."/>
            <person name="Teijaro C.N."/>
            <person name="Fluegel L."/>
            <person name="Davis C.M."/>
            <person name="Simpson J.R."/>
            <person name="Lauterbach L."/>
            <person name="Steele A.D."/>
            <person name="Gui C."/>
            <person name="Meng S."/>
            <person name="Li G."/>
            <person name="Viehrig K."/>
            <person name="Ye F."/>
            <person name="Su P."/>
            <person name="Kiefer A.F."/>
            <person name="Nichols A."/>
            <person name="Cepeda A.J."/>
            <person name="Yan W."/>
            <person name="Fan B."/>
            <person name="Jiang Y."/>
            <person name="Adhikari A."/>
            <person name="Zheng C.-J."/>
            <person name="Schuster L."/>
            <person name="Cowan T.M."/>
            <person name="Smanski M.J."/>
            <person name="Chevrette M.G."/>
            <person name="De Carvalho L.P.S."/>
            <person name="Shen B."/>
        </authorList>
    </citation>
    <scope>NUCLEOTIDE SEQUENCE [LARGE SCALE GENOMIC DNA]</scope>
    <source>
        <strain evidence="1 2">NPDC005137</strain>
    </source>
</reference>
<dbReference type="EMBL" id="JBEXIP010000003">
    <property type="protein sequence ID" value="MET8432283.1"/>
    <property type="molecule type" value="Genomic_DNA"/>
</dbReference>
<dbReference type="Pfam" id="PF07081">
    <property type="entry name" value="DUF1349"/>
    <property type="match status" value="1"/>
</dbReference>
<dbReference type="InterPro" id="IPR013320">
    <property type="entry name" value="ConA-like_dom_sf"/>
</dbReference>
<dbReference type="Gene3D" id="2.60.120.200">
    <property type="match status" value="1"/>
</dbReference>
<dbReference type="SUPFAM" id="SSF49899">
    <property type="entry name" value="Concanavalin A-like lectins/glucanases"/>
    <property type="match status" value="1"/>
</dbReference>
<evidence type="ECO:0000313" key="2">
    <source>
        <dbReference type="Proteomes" id="UP001550044"/>
    </source>
</evidence>
<proteinExistence type="predicted"/>
<gene>
    <name evidence="1" type="ORF">ABZV61_05660</name>
</gene>
<comment type="caution">
    <text evidence="1">The sequence shown here is derived from an EMBL/GenBank/DDBJ whole genome shotgun (WGS) entry which is preliminary data.</text>
</comment>
<dbReference type="InterPro" id="IPR009784">
    <property type="entry name" value="DUF1349"/>
</dbReference>
<keyword evidence="2" id="KW-1185">Reference proteome</keyword>
<organism evidence="1 2">
    <name type="scientific">Streptomyces sp. 900116325</name>
    <dbReference type="NCBI Taxonomy" id="3154295"/>
    <lineage>
        <taxon>Bacteria</taxon>
        <taxon>Bacillati</taxon>
        <taxon>Actinomycetota</taxon>
        <taxon>Actinomycetes</taxon>
        <taxon>Kitasatosporales</taxon>
        <taxon>Streptomycetaceae</taxon>
        <taxon>Streptomyces</taxon>
    </lineage>
</organism>